<dbReference type="SUPFAM" id="SSF53383">
    <property type="entry name" value="PLP-dependent transferases"/>
    <property type="match status" value="1"/>
</dbReference>
<dbReference type="GO" id="GO:0030170">
    <property type="term" value="F:pyridoxal phosphate binding"/>
    <property type="evidence" value="ECO:0007669"/>
    <property type="project" value="InterPro"/>
</dbReference>
<dbReference type="GO" id="GO:0006584">
    <property type="term" value="P:catecholamine metabolic process"/>
    <property type="evidence" value="ECO:0007669"/>
    <property type="project" value="TreeGrafter"/>
</dbReference>
<evidence type="ECO:0000256" key="5">
    <source>
        <dbReference type="PIRSR" id="PIRSR602129-50"/>
    </source>
</evidence>
<dbReference type="PRINTS" id="PR00800">
    <property type="entry name" value="YHDCRBOXLASE"/>
</dbReference>
<protein>
    <submittedName>
        <fullName evidence="7">3,4-dihydroxyphenylacetaldehyde synthase</fullName>
    </submittedName>
</protein>
<dbReference type="Gene3D" id="1.20.1340.10">
    <property type="entry name" value="dopa decarboxylase, N-terminal domain"/>
    <property type="match status" value="1"/>
</dbReference>
<dbReference type="GO" id="GO:0005737">
    <property type="term" value="C:cytoplasm"/>
    <property type="evidence" value="ECO:0007669"/>
    <property type="project" value="TreeGrafter"/>
</dbReference>
<dbReference type="GO" id="GO:0004058">
    <property type="term" value="F:aromatic-L-amino-acid decarboxylase activity"/>
    <property type="evidence" value="ECO:0007669"/>
    <property type="project" value="TreeGrafter"/>
</dbReference>
<dbReference type="InterPro" id="IPR010977">
    <property type="entry name" value="Aromatic_deC"/>
</dbReference>
<dbReference type="GO" id="GO:0006520">
    <property type="term" value="P:amino acid metabolic process"/>
    <property type="evidence" value="ECO:0007669"/>
    <property type="project" value="InterPro"/>
</dbReference>
<dbReference type="GO" id="GO:0019752">
    <property type="term" value="P:carboxylic acid metabolic process"/>
    <property type="evidence" value="ECO:0007669"/>
    <property type="project" value="InterPro"/>
</dbReference>
<dbReference type="PROSITE" id="PS00392">
    <property type="entry name" value="DDC_GAD_HDC_YDC"/>
    <property type="match status" value="1"/>
</dbReference>
<comment type="cofactor">
    <cofactor evidence="1 5 6">
        <name>pyridoxal 5'-phosphate</name>
        <dbReference type="ChEBI" id="CHEBI:597326"/>
    </cofactor>
</comment>
<dbReference type="Gene3D" id="3.90.1150.10">
    <property type="entry name" value="Aspartate Aminotransferase, domain 1"/>
    <property type="match status" value="1"/>
</dbReference>
<dbReference type="Proteomes" id="UP001151699">
    <property type="component" value="Chromosome A"/>
</dbReference>
<reference evidence="7" key="1">
    <citation type="submission" date="2022-07" db="EMBL/GenBank/DDBJ databases">
        <authorList>
            <person name="Trinca V."/>
            <person name="Uliana J.V.C."/>
            <person name="Torres T.T."/>
            <person name="Ward R.J."/>
            <person name="Monesi N."/>
        </authorList>
    </citation>
    <scope>NUCLEOTIDE SEQUENCE</scope>
    <source>
        <strain evidence="7">HSMRA1968</strain>
        <tissue evidence="7">Whole embryos</tissue>
    </source>
</reference>
<dbReference type="Gene3D" id="3.40.640.10">
    <property type="entry name" value="Type I PLP-dependent aspartate aminotransferase-like (Major domain)"/>
    <property type="match status" value="1"/>
</dbReference>
<dbReference type="InterPro" id="IPR021115">
    <property type="entry name" value="Pyridoxal-P_BS"/>
</dbReference>
<comment type="caution">
    <text evidence="7">The sequence shown here is derived from an EMBL/GenBank/DDBJ whole genome shotgun (WGS) entry which is preliminary data.</text>
</comment>
<dbReference type="FunFam" id="1.20.1340.10:FF:000001">
    <property type="entry name" value="Histidine decarboxylase"/>
    <property type="match status" value="1"/>
</dbReference>
<name>A0A9Q0NDH4_9DIPT</name>
<accession>A0A9Q0NDH4</accession>
<evidence type="ECO:0000256" key="2">
    <source>
        <dbReference type="ARBA" id="ARBA00009533"/>
    </source>
</evidence>
<dbReference type="EMBL" id="WJQU01000001">
    <property type="protein sequence ID" value="KAJ6647506.1"/>
    <property type="molecule type" value="Genomic_DNA"/>
</dbReference>
<dbReference type="PANTHER" id="PTHR11999">
    <property type="entry name" value="GROUP II PYRIDOXAL-5-PHOSPHATE DECARBOXYLASE"/>
    <property type="match status" value="1"/>
</dbReference>
<sequence>MDVNQFREFARSAVDFVADYLENIRDRPVLPSVEPGYLHKLLPEVVPEQPEQWQDVMKDIERVIMPGITNWQSPNFHAYYPTATSFPSIVGEMITSGLGIIGFSWICSPACTELEVVLMDWLGKFLDLPPSFLNCSEGPGGGVIQGSASEAILVAVLAAREQTVRRMKLDHPEMTESEIRGKLVSYSSDQSNSCVEKAGLLAAVPIRLIKADENGSLRGETLEAAILADIQSGLIPIICIATFGTTGTCAFDKMDELGPICKKYNIWLHIDAAYAGAALCCPELRSSMNGIDWADSFNFNLHKWMMVNFDCCAMWLKNADTLVEAFSVDRIYLSHQFQGESKAPDYRHWQIPLGRRFRALKVWIVLRTIGAENIRNNIRKQIKLAEMFENYVRADDRFEIVSARSMGLVCFRLKGDCSLTRQLLEKITERKKIYMIQATCNGKLMMRFVVAGLDPKESDVVFAWNEIAGESRKLLESTKIAPAEDVLTKLTNNFATTLTTAFHEEKLK</sequence>
<keyword evidence="4 6" id="KW-0456">Lyase</keyword>
<feature type="modified residue" description="N6-(pyridoxal phosphate)lysine" evidence="5">
    <location>
        <position position="303"/>
    </location>
</feature>
<dbReference type="PANTHER" id="PTHR11999:SF60">
    <property type="entry name" value="3,4-DIHYDROXYPHENYLACETALDEHYDE SYNTHASE"/>
    <property type="match status" value="1"/>
</dbReference>
<proteinExistence type="inferred from homology"/>
<evidence type="ECO:0000313" key="8">
    <source>
        <dbReference type="Proteomes" id="UP001151699"/>
    </source>
</evidence>
<dbReference type="InterPro" id="IPR015422">
    <property type="entry name" value="PyrdxlP-dep_Trfase_small"/>
</dbReference>
<evidence type="ECO:0000256" key="4">
    <source>
        <dbReference type="ARBA" id="ARBA00023239"/>
    </source>
</evidence>
<dbReference type="InterPro" id="IPR015424">
    <property type="entry name" value="PyrdxlP-dep_Trfase"/>
</dbReference>
<dbReference type="FunFam" id="3.40.640.10:FF:000025">
    <property type="entry name" value="Histidine decarboxylase"/>
    <property type="match status" value="1"/>
</dbReference>
<comment type="similarity">
    <text evidence="2 6">Belongs to the group II decarboxylase family.</text>
</comment>
<evidence type="ECO:0000256" key="3">
    <source>
        <dbReference type="ARBA" id="ARBA00022898"/>
    </source>
</evidence>
<keyword evidence="8" id="KW-1185">Reference proteome</keyword>
<dbReference type="InterPro" id="IPR015421">
    <property type="entry name" value="PyrdxlP-dep_Trfase_major"/>
</dbReference>
<dbReference type="OrthoDB" id="639767at2759"/>
<evidence type="ECO:0000256" key="1">
    <source>
        <dbReference type="ARBA" id="ARBA00001933"/>
    </source>
</evidence>
<evidence type="ECO:0000256" key="6">
    <source>
        <dbReference type="RuleBase" id="RU000382"/>
    </source>
</evidence>
<dbReference type="InterPro" id="IPR002129">
    <property type="entry name" value="PyrdxlP-dep_de-COase"/>
</dbReference>
<dbReference type="CDD" id="cd06450">
    <property type="entry name" value="DOPA_deC_like"/>
    <property type="match status" value="1"/>
</dbReference>
<organism evidence="7 8">
    <name type="scientific">Pseudolycoriella hygida</name>
    <dbReference type="NCBI Taxonomy" id="35572"/>
    <lineage>
        <taxon>Eukaryota</taxon>
        <taxon>Metazoa</taxon>
        <taxon>Ecdysozoa</taxon>
        <taxon>Arthropoda</taxon>
        <taxon>Hexapoda</taxon>
        <taxon>Insecta</taxon>
        <taxon>Pterygota</taxon>
        <taxon>Neoptera</taxon>
        <taxon>Endopterygota</taxon>
        <taxon>Diptera</taxon>
        <taxon>Nematocera</taxon>
        <taxon>Sciaroidea</taxon>
        <taxon>Sciaridae</taxon>
        <taxon>Pseudolycoriella</taxon>
    </lineage>
</organism>
<evidence type="ECO:0000313" key="7">
    <source>
        <dbReference type="EMBL" id="KAJ6647506.1"/>
    </source>
</evidence>
<dbReference type="AlphaFoldDB" id="A0A9Q0NDH4"/>
<dbReference type="Pfam" id="PF00282">
    <property type="entry name" value="Pyridoxal_deC"/>
    <property type="match status" value="1"/>
</dbReference>
<gene>
    <name evidence="7" type="primary">amd</name>
    <name evidence="7" type="ORF">Bhyg_02729</name>
</gene>
<keyword evidence="3 5" id="KW-0663">Pyridoxal phosphate</keyword>